<organism evidence="2 3">
    <name type="scientific">Acipenser ruthenus</name>
    <name type="common">Sterlet sturgeon</name>
    <dbReference type="NCBI Taxonomy" id="7906"/>
    <lineage>
        <taxon>Eukaryota</taxon>
        <taxon>Metazoa</taxon>
        <taxon>Chordata</taxon>
        <taxon>Craniata</taxon>
        <taxon>Vertebrata</taxon>
        <taxon>Euteleostomi</taxon>
        <taxon>Actinopterygii</taxon>
        <taxon>Chondrostei</taxon>
        <taxon>Acipenseriformes</taxon>
        <taxon>Acipenseridae</taxon>
        <taxon>Acipenser</taxon>
    </lineage>
</organism>
<accession>A0A662YRL6</accession>
<keyword evidence="3" id="KW-1185">Reference proteome</keyword>
<name>A0A662YRL6_ACIRT</name>
<reference evidence="2 3" key="1">
    <citation type="submission" date="2019-01" db="EMBL/GenBank/DDBJ databases">
        <title>Draft Genome and Complete Hox-Cluster Characterization of the Sterlet Sturgeon (Acipenser ruthenus).</title>
        <authorList>
            <person name="Wei Q."/>
        </authorList>
    </citation>
    <scope>NUCLEOTIDE SEQUENCE [LARGE SCALE GENOMIC DNA]</scope>
    <source>
        <strain evidence="2">WHYD16114868_AA</strain>
        <tissue evidence="2">Blood</tissue>
    </source>
</reference>
<evidence type="ECO:0000313" key="2">
    <source>
        <dbReference type="EMBL" id="RXM98118.1"/>
    </source>
</evidence>
<sequence length="100" mass="10511">MDIRTFSKKQVSADQPLDNNLPSPASADPSVPEDPTEEEELAGGAEGNGIANTTSADKTQQAGSDGTITEIGFLLDLVQDYHPPLQCCGCATPSHHFLSL</sequence>
<dbReference type="Proteomes" id="UP000289886">
    <property type="component" value="Unassembled WGS sequence"/>
</dbReference>
<protein>
    <submittedName>
        <fullName evidence="2">Uncharacterized protein</fullName>
    </submittedName>
</protein>
<feature type="compositionally biased region" description="Polar residues" evidence="1">
    <location>
        <begin position="52"/>
        <end position="64"/>
    </location>
</feature>
<evidence type="ECO:0000256" key="1">
    <source>
        <dbReference type="SAM" id="MobiDB-lite"/>
    </source>
</evidence>
<feature type="region of interest" description="Disordered" evidence="1">
    <location>
        <begin position="1"/>
        <end position="64"/>
    </location>
</feature>
<gene>
    <name evidence="2" type="ORF">EOD39_13568</name>
</gene>
<dbReference type="EMBL" id="SCEB01000812">
    <property type="protein sequence ID" value="RXM98118.1"/>
    <property type="molecule type" value="Genomic_DNA"/>
</dbReference>
<feature type="compositionally biased region" description="Polar residues" evidence="1">
    <location>
        <begin position="8"/>
        <end position="23"/>
    </location>
</feature>
<proteinExistence type="predicted"/>
<evidence type="ECO:0000313" key="3">
    <source>
        <dbReference type="Proteomes" id="UP000289886"/>
    </source>
</evidence>
<comment type="caution">
    <text evidence="2">The sequence shown here is derived from an EMBL/GenBank/DDBJ whole genome shotgun (WGS) entry which is preliminary data.</text>
</comment>
<dbReference type="AlphaFoldDB" id="A0A662YRL6"/>